<dbReference type="InterPro" id="IPR014186">
    <property type="entry name" value="S-formylglutathione_hydrol"/>
</dbReference>
<dbReference type="GO" id="GO:0046294">
    <property type="term" value="P:formaldehyde catabolic process"/>
    <property type="evidence" value="ECO:0007669"/>
    <property type="project" value="InterPro"/>
</dbReference>
<evidence type="ECO:0000256" key="7">
    <source>
        <dbReference type="RuleBase" id="RU363068"/>
    </source>
</evidence>
<dbReference type="AlphaFoldDB" id="A0A2T3IUJ5"/>
<dbReference type="OrthoDB" id="9782200at2"/>
<organism evidence="8 9">
    <name type="scientific">Photobacterium lutimaris</name>
    <dbReference type="NCBI Taxonomy" id="388278"/>
    <lineage>
        <taxon>Bacteria</taxon>
        <taxon>Pseudomonadati</taxon>
        <taxon>Pseudomonadota</taxon>
        <taxon>Gammaproteobacteria</taxon>
        <taxon>Vibrionales</taxon>
        <taxon>Vibrionaceae</taxon>
        <taxon>Photobacterium</taxon>
    </lineage>
</organism>
<dbReference type="GO" id="GO:0018738">
    <property type="term" value="F:S-formylglutathione hydrolase activity"/>
    <property type="evidence" value="ECO:0007669"/>
    <property type="project" value="UniProtKB-UniRule"/>
</dbReference>
<feature type="active site" description="Charge relay system" evidence="6">
    <location>
        <position position="150"/>
    </location>
</feature>
<accession>A0A2T3IUJ5</accession>
<name>A0A2T3IUJ5_9GAMM</name>
<dbReference type="EMBL" id="PYMH01000011">
    <property type="protein sequence ID" value="PSU32043.1"/>
    <property type="molecule type" value="Genomic_DNA"/>
</dbReference>
<dbReference type="PANTHER" id="PTHR10061">
    <property type="entry name" value="S-FORMYLGLUTATHIONE HYDROLASE"/>
    <property type="match status" value="1"/>
</dbReference>
<evidence type="ECO:0000256" key="5">
    <source>
        <dbReference type="NCBIfam" id="TIGR02821"/>
    </source>
</evidence>
<dbReference type="FunFam" id="3.40.50.1820:FF:000002">
    <property type="entry name" value="S-formylglutathione hydrolase"/>
    <property type="match status" value="1"/>
</dbReference>
<sequence length="280" mass="31335">MTIENVSWNKSFGGWHKQYTHHSAVLNCDMRFAIFLPPHIAQGTKVPVLYWLSGLTCSDENFMQKAGAQRLAAELGIAIVTPDTSPRGEGVADDPEGAYDFGLGAGFYVNATQAPWNRHYRMYDYVVNELPALIEEHFPVSDKRAISGHSMGGHGALMIALRNPSRYSSVSAFSPISNPVNCPWGEKALGGYLGDDRTTWLQYDTTELLKHNQQPVPALVDQGTQDSFLEEQLKPDSLAEAAQSVDYPLELRMQEGYDHSYYFIASFIDDHLRFHAQYLL</sequence>
<dbReference type="InterPro" id="IPR029058">
    <property type="entry name" value="AB_hydrolase_fold"/>
</dbReference>
<comment type="caution">
    <text evidence="8">The sequence shown here is derived from an EMBL/GenBank/DDBJ whole genome shotgun (WGS) entry which is preliminary data.</text>
</comment>
<dbReference type="GO" id="GO:0052689">
    <property type="term" value="F:carboxylic ester hydrolase activity"/>
    <property type="evidence" value="ECO:0007669"/>
    <property type="project" value="UniProtKB-KW"/>
</dbReference>
<keyword evidence="2 7" id="KW-0719">Serine esterase</keyword>
<evidence type="ECO:0000256" key="3">
    <source>
        <dbReference type="ARBA" id="ARBA00022801"/>
    </source>
</evidence>
<dbReference type="NCBIfam" id="TIGR02821">
    <property type="entry name" value="fghA_ester_D"/>
    <property type="match status" value="1"/>
</dbReference>
<evidence type="ECO:0000256" key="4">
    <source>
        <dbReference type="ARBA" id="ARBA00047590"/>
    </source>
</evidence>
<dbReference type="PANTHER" id="PTHR10061:SF1">
    <property type="entry name" value="S-FORMYLGLUTATHIONE HYDROLASE YEIG"/>
    <property type="match status" value="1"/>
</dbReference>
<evidence type="ECO:0000256" key="6">
    <source>
        <dbReference type="PIRSR" id="PIRSR614186-1"/>
    </source>
</evidence>
<dbReference type="GO" id="GO:0005829">
    <property type="term" value="C:cytosol"/>
    <property type="evidence" value="ECO:0007669"/>
    <property type="project" value="TreeGrafter"/>
</dbReference>
<gene>
    <name evidence="8" type="primary">fghA</name>
    <name evidence="8" type="ORF">C9I99_19715</name>
</gene>
<keyword evidence="9" id="KW-1185">Reference proteome</keyword>
<comment type="similarity">
    <text evidence="1 7">Belongs to the esterase D family.</text>
</comment>
<evidence type="ECO:0000256" key="2">
    <source>
        <dbReference type="ARBA" id="ARBA00022487"/>
    </source>
</evidence>
<dbReference type="SUPFAM" id="SSF53474">
    <property type="entry name" value="alpha/beta-Hydrolases"/>
    <property type="match status" value="1"/>
</dbReference>
<dbReference type="Gene3D" id="3.40.50.1820">
    <property type="entry name" value="alpha/beta hydrolase"/>
    <property type="match status" value="1"/>
</dbReference>
<feature type="active site" description="Charge relay system" evidence="6">
    <location>
        <position position="259"/>
    </location>
</feature>
<dbReference type="RefSeq" id="WP_107350550.1">
    <property type="nucleotide sequence ID" value="NZ_PYMH01000011.1"/>
</dbReference>
<dbReference type="EC" id="3.1.2.12" evidence="5 7"/>
<dbReference type="InterPro" id="IPR000801">
    <property type="entry name" value="Esterase-like"/>
</dbReference>
<comment type="catalytic activity">
    <reaction evidence="4 7">
        <text>S-formylglutathione + H2O = formate + glutathione + H(+)</text>
        <dbReference type="Rhea" id="RHEA:14961"/>
        <dbReference type="ChEBI" id="CHEBI:15377"/>
        <dbReference type="ChEBI" id="CHEBI:15378"/>
        <dbReference type="ChEBI" id="CHEBI:15740"/>
        <dbReference type="ChEBI" id="CHEBI:57688"/>
        <dbReference type="ChEBI" id="CHEBI:57925"/>
        <dbReference type="EC" id="3.1.2.12"/>
    </reaction>
</comment>
<comment type="function">
    <text evidence="7">Serine hydrolase involved in the detoxification of formaldehyde.</text>
</comment>
<evidence type="ECO:0000313" key="8">
    <source>
        <dbReference type="EMBL" id="PSU32043.1"/>
    </source>
</evidence>
<reference evidence="8 9" key="1">
    <citation type="submission" date="2018-03" db="EMBL/GenBank/DDBJ databases">
        <title>Whole genome sequencing of Histamine producing bacteria.</title>
        <authorList>
            <person name="Butler K."/>
        </authorList>
    </citation>
    <scope>NUCLEOTIDE SEQUENCE [LARGE SCALE GENOMIC DNA]</scope>
    <source>
        <strain evidence="8 9">JCM 13586</strain>
    </source>
</reference>
<evidence type="ECO:0000256" key="1">
    <source>
        <dbReference type="ARBA" id="ARBA00005622"/>
    </source>
</evidence>
<protein>
    <recommendedName>
        <fullName evidence="5 7">S-formylglutathione hydrolase</fullName>
        <ecNumber evidence="5 7">3.1.2.12</ecNumber>
    </recommendedName>
</protein>
<proteinExistence type="inferred from homology"/>
<evidence type="ECO:0000313" key="9">
    <source>
        <dbReference type="Proteomes" id="UP000241222"/>
    </source>
</evidence>
<keyword evidence="3 7" id="KW-0378">Hydrolase</keyword>
<feature type="active site" description="Charge relay system" evidence="6">
    <location>
        <position position="226"/>
    </location>
</feature>
<dbReference type="Pfam" id="PF00756">
    <property type="entry name" value="Esterase"/>
    <property type="match status" value="1"/>
</dbReference>
<dbReference type="Proteomes" id="UP000241222">
    <property type="component" value="Unassembled WGS sequence"/>
</dbReference>